<gene>
    <name evidence="2" type="ORF">TTHERM_00246920</name>
</gene>
<feature type="compositionally biased region" description="Polar residues" evidence="1">
    <location>
        <begin position="857"/>
        <end position="868"/>
    </location>
</feature>
<dbReference type="HOGENOM" id="CLU_285542_0_0_1"/>
<keyword evidence="3" id="KW-1185">Reference proteome</keyword>
<evidence type="ECO:0000313" key="2">
    <source>
        <dbReference type="EMBL" id="EAS03576.2"/>
    </source>
</evidence>
<protein>
    <submittedName>
        <fullName evidence="2">Uncharacterized protein</fullName>
    </submittedName>
</protein>
<dbReference type="OrthoDB" id="298937at2759"/>
<evidence type="ECO:0000256" key="1">
    <source>
        <dbReference type="SAM" id="MobiDB-lite"/>
    </source>
</evidence>
<feature type="region of interest" description="Disordered" evidence="1">
    <location>
        <begin position="832"/>
        <end position="868"/>
    </location>
</feature>
<feature type="compositionally biased region" description="Low complexity" evidence="1">
    <location>
        <begin position="832"/>
        <end position="856"/>
    </location>
</feature>
<proteinExistence type="predicted"/>
<sequence length="1126" mass="133261">MIHFSIEQLITLLINMSQVDQKWDIFNFESTNVFLSKEISELYDSLKQIHLFLLQTSENFFEQNSSEILLKLTRNIEFFKKFENLNAVGIAYNNIGYILLSQELYMQSLESFQQSIIYAKYEIQQFLRQNPSSQYAQILEQVSFNSQVSTQIQKSNFQDKQKETSQNQQGILITSSLKEKRQIQDDIKITTNQNKLNLISCGKYENEGNYSQIVTKSPSTSPFQRLDKQPHLKSKMNQNDEIDSKYYTSNNNINNNKADEHFEYVDKMLQSLYQRKKNYIYALLQFQENQQQTEKYCLKYNFWKEIKILMKELINLPQISQLFAKNKIVMNALTAKCQYYLQNYKKANSILIGCENDILKYRMQERSIYQKKQKRLSNYQESTYYKPEINLPSFAQKNQSRQTIDYDYLNTRKKSTIIELSNIKSKNISNTPLQLIFSDDQNSLISLSSKVQIPYSKNQIFSLNHSTSNLNQFDCSNSPSKLKQQRRKSKKLDLLEGDTSDLSLWNSDELEKDIDQNQNRFKYFVNVKKLNKFSNQNLIQNKFNMYLQQRFSFNSTTQYPQSYNSKQVDAQNISNNKKKESKQSILFKQQIKQSSIVINENNIEQLFTILRKYEKDYQDNTQIEKFTSLENIDCMFNYCKAEFLFSEKRFLESGLILVDLFETKQNFMSQIRYKITFLMKQVLDKLKINNEEFNQFYCKFNPNITTQIVMIYCQPLEIKQILETTQLLSNLINTTLTNEKDQIQILFSDREMKTITTYLSLIKISKIKSLIKYIVQDIIEILTRQHSSKELIFQAIEQVVQNTQKKYSINTIQKSTNNETVLNQQQKQSFQISNQQNYKQKQQKQQGQDTSQKQNNSSTNLEGVYQQQKEKQNFSNNLNKINIFQQYINNFIQNDLELSHINTFNLKNNNNYNQCKEDKFYQENQNGFSKNINLSNMKKNNQKCVTRLNLSGKILNNKGDDTFENSISNISNSQDCFSKKSVNDDVQLNNIKNQYFHTSIKKAISDLLLQNKFTCQSQKNKSFSQKLQTCLYTQQFIIFSTDEISIIEDAQFLNLCEVLREYYIQLIIYSNKKSNNFIECMDGQALAYKGIEIIKVFYSNQDVYDYLKNSRDTYHKYIYPIVIQHF</sequence>
<dbReference type="Proteomes" id="UP000009168">
    <property type="component" value="Unassembled WGS sequence"/>
</dbReference>
<dbReference type="EMBL" id="GG662474">
    <property type="protein sequence ID" value="EAS03576.2"/>
    <property type="molecule type" value="Genomic_DNA"/>
</dbReference>
<dbReference type="RefSeq" id="XP_001023821.2">
    <property type="nucleotide sequence ID" value="XM_001023821.2"/>
</dbReference>
<evidence type="ECO:0000313" key="3">
    <source>
        <dbReference type="Proteomes" id="UP000009168"/>
    </source>
</evidence>
<dbReference type="AlphaFoldDB" id="Q245Q7"/>
<name>Q245Q7_TETTS</name>
<organism evidence="2 3">
    <name type="scientific">Tetrahymena thermophila (strain SB210)</name>
    <dbReference type="NCBI Taxonomy" id="312017"/>
    <lineage>
        <taxon>Eukaryota</taxon>
        <taxon>Sar</taxon>
        <taxon>Alveolata</taxon>
        <taxon>Ciliophora</taxon>
        <taxon>Intramacronucleata</taxon>
        <taxon>Oligohymenophorea</taxon>
        <taxon>Hymenostomatida</taxon>
        <taxon>Tetrahymenina</taxon>
        <taxon>Tetrahymenidae</taxon>
        <taxon>Tetrahymena</taxon>
    </lineage>
</organism>
<dbReference type="KEGG" id="tet:TTHERM_00246920"/>
<dbReference type="GeneID" id="7837719"/>
<dbReference type="InParanoid" id="Q245Q7"/>
<accession>Q245Q7</accession>
<reference evidence="3" key="1">
    <citation type="journal article" date="2006" name="PLoS Biol.">
        <title>Macronuclear genome sequence of the ciliate Tetrahymena thermophila, a model eukaryote.</title>
        <authorList>
            <person name="Eisen J.A."/>
            <person name="Coyne R.S."/>
            <person name="Wu M."/>
            <person name="Wu D."/>
            <person name="Thiagarajan M."/>
            <person name="Wortman J.R."/>
            <person name="Badger J.H."/>
            <person name="Ren Q."/>
            <person name="Amedeo P."/>
            <person name="Jones K.M."/>
            <person name="Tallon L.J."/>
            <person name="Delcher A.L."/>
            <person name="Salzberg S.L."/>
            <person name="Silva J.C."/>
            <person name="Haas B.J."/>
            <person name="Majoros W.H."/>
            <person name="Farzad M."/>
            <person name="Carlton J.M."/>
            <person name="Smith R.K. Jr."/>
            <person name="Garg J."/>
            <person name="Pearlman R.E."/>
            <person name="Karrer K.M."/>
            <person name="Sun L."/>
            <person name="Manning G."/>
            <person name="Elde N.C."/>
            <person name="Turkewitz A.P."/>
            <person name="Asai D.J."/>
            <person name="Wilkes D.E."/>
            <person name="Wang Y."/>
            <person name="Cai H."/>
            <person name="Collins K."/>
            <person name="Stewart B.A."/>
            <person name="Lee S.R."/>
            <person name="Wilamowska K."/>
            <person name="Weinberg Z."/>
            <person name="Ruzzo W.L."/>
            <person name="Wloga D."/>
            <person name="Gaertig J."/>
            <person name="Frankel J."/>
            <person name="Tsao C.-C."/>
            <person name="Gorovsky M.A."/>
            <person name="Keeling P.J."/>
            <person name="Waller R.F."/>
            <person name="Patron N.J."/>
            <person name="Cherry J.M."/>
            <person name="Stover N.A."/>
            <person name="Krieger C.J."/>
            <person name="del Toro C."/>
            <person name="Ryder H.F."/>
            <person name="Williamson S.C."/>
            <person name="Barbeau R.A."/>
            <person name="Hamilton E.P."/>
            <person name="Orias E."/>
        </authorList>
    </citation>
    <scope>NUCLEOTIDE SEQUENCE [LARGE SCALE GENOMIC DNA]</scope>
    <source>
        <strain evidence="3">SB210</strain>
    </source>
</reference>